<dbReference type="Proteomes" id="UP000025227">
    <property type="component" value="Unplaced"/>
</dbReference>
<evidence type="ECO:0000256" key="5">
    <source>
        <dbReference type="ARBA" id="ARBA00023128"/>
    </source>
</evidence>
<keyword evidence="3" id="KW-0689">Ribosomal protein</keyword>
<proteinExistence type="inferred from homology"/>
<dbReference type="GO" id="GO:0005762">
    <property type="term" value="C:mitochondrial large ribosomal subunit"/>
    <property type="evidence" value="ECO:0007669"/>
    <property type="project" value="TreeGrafter"/>
</dbReference>
<dbReference type="OrthoDB" id="2153661at2759"/>
<evidence type="ECO:0000256" key="2">
    <source>
        <dbReference type="ARBA" id="ARBA00022946"/>
    </source>
</evidence>
<accession>A0A7I4XWG2</accession>
<dbReference type="CDD" id="cd00866">
    <property type="entry name" value="PEBP_euk"/>
    <property type="match status" value="1"/>
</dbReference>
<reference evidence="11" key="1">
    <citation type="submission" date="2020-12" db="UniProtKB">
        <authorList>
            <consortium name="WormBaseParasite"/>
        </authorList>
    </citation>
    <scope>IDENTIFICATION</scope>
    <source>
        <strain evidence="11">MHco3</strain>
    </source>
</reference>
<organism evidence="10 11">
    <name type="scientific">Haemonchus contortus</name>
    <name type="common">Barber pole worm</name>
    <dbReference type="NCBI Taxonomy" id="6289"/>
    <lineage>
        <taxon>Eukaryota</taxon>
        <taxon>Metazoa</taxon>
        <taxon>Ecdysozoa</taxon>
        <taxon>Nematoda</taxon>
        <taxon>Chromadorea</taxon>
        <taxon>Rhabditida</taxon>
        <taxon>Rhabditina</taxon>
        <taxon>Rhabditomorpha</taxon>
        <taxon>Strongyloidea</taxon>
        <taxon>Trichostrongylidae</taxon>
        <taxon>Haemonchus</taxon>
    </lineage>
</organism>
<evidence type="ECO:0000256" key="1">
    <source>
        <dbReference type="ARBA" id="ARBA00004173"/>
    </source>
</evidence>
<evidence type="ECO:0000313" key="10">
    <source>
        <dbReference type="Proteomes" id="UP000025227"/>
    </source>
</evidence>
<dbReference type="Pfam" id="PF01161">
    <property type="entry name" value="PBP"/>
    <property type="match status" value="1"/>
</dbReference>
<keyword evidence="4" id="KW-0175">Coiled coil</keyword>
<comment type="subcellular location">
    <subcellularLocation>
        <location evidence="1">Mitochondrion</location>
    </subcellularLocation>
</comment>
<evidence type="ECO:0000256" key="7">
    <source>
        <dbReference type="ARBA" id="ARBA00038016"/>
    </source>
</evidence>
<evidence type="ECO:0000256" key="4">
    <source>
        <dbReference type="ARBA" id="ARBA00023054"/>
    </source>
</evidence>
<comment type="similarity">
    <text evidence="7">Belongs to the phosphatidylethanolamine-binding protein family. Mitochondrion-specific ribosomal protein mL38 subfamily.</text>
</comment>
<name>A0A7I4XWG2_HAECO</name>
<sequence>MVNLDGNPYEKEGEVAHWVVANIPDGKSIDDGEELVPYLEPLPFCGTGYHRIAFILFRHEKPVKSLPLFYSETLAGRIFSMSAMYKQNEDLITPSCATFFQTTYEISVKNRLHKMGLKSPIYEYQYNEAPKP</sequence>
<dbReference type="Gene3D" id="3.90.280.10">
    <property type="entry name" value="PEBP-like"/>
    <property type="match status" value="1"/>
</dbReference>
<dbReference type="SUPFAM" id="SSF49777">
    <property type="entry name" value="PEBP-like"/>
    <property type="match status" value="1"/>
</dbReference>
<protein>
    <recommendedName>
        <fullName evidence="8">Large ribosomal subunit protein mL38</fullName>
    </recommendedName>
    <alternativeName>
        <fullName evidence="9">39S ribosomal protein L38, mitochondrial</fullName>
    </alternativeName>
</protein>
<keyword evidence="2" id="KW-0809">Transit peptide</keyword>
<evidence type="ECO:0000256" key="9">
    <source>
        <dbReference type="ARBA" id="ARBA00041206"/>
    </source>
</evidence>
<evidence type="ECO:0000313" key="11">
    <source>
        <dbReference type="WBParaSite" id="HCON_00016105-00001"/>
    </source>
</evidence>
<dbReference type="AlphaFoldDB" id="A0A7I4XWG2"/>
<evidence type="ECO:0000256" key="3">
    <source>
        <dbReference type="ARBA" id="ARBA00022980"/>
    </source>
</evidence>
<dbReference type="InterPro" id="IPR008914">
    <property type="entry name" value="PEBP"/>
</dbReference>
<evidence type="ECO:0000256" key="8">
    <source>
        <dbReference type="ARBA" id="ARBA00039444"/>
    </source>
</evidence>
<dbReference type="PANTHER" id="PTHR11362">
    <property type="entry name" value="PHOSPHATIDYLETHANOLAMINE-BINDING PROTEIN"/>
    <property type="match status" value="1"/>
</dbReference>
<keyword evidence="6" id="KW-0687">Ribonucleoprotein</keyword>
<dbReference type="InterPro" id="IPR035810">
    <property type="entry name" value="PEBP_euk"/>
</dbReference>
<keyword evidence="5" id="KW-0496">Mitochondrion</keyword>
<dbReference type="OMA" id="HRCIFIL"/>
<dbReference type="PANTHER" id="PTHR11362:SF133">
    <property type="entry name" value="LARGE RIBOSOMAL SUBUNIT PROTEIN ML38"/>
    <property type="match status" value="1"/>
</dbReference>
<evidence type="ECO:0000256" key="6">
    <source>
        <dbReference type="ARBA" id="ARBA00023274"/>
    </source>
</evidence>
<dbReference type="InterPro" id="IPR036610">
    <property type="entry name" value="PEBP-like_sf"/>
</dbReference>
<dbReference type="WBParaSite" id="HCON_00016105-00001">
    <property type="protein sequence ID" value="HCON_00016105-00001"/>
    <property type="gene ID" value="HCON_00016105"/>
</dbReference>
<keyword evidence="10" id="KW-1185">Reference proteome</keyword>